<keyword evidence="3 9" id="KW-0436">Ligase</keyword>
<evidence type="ECO:0000256" key="11">
    <source>
        <dbReference type="PIRSR" id="PIRSR001558-2"/>
    </source>
</evidence>
<evidence type="ECO:0000256" key="5">
    <source>
        <dbReference type="ARBA" id="ARBA00022723"/>
    </source>
</evidence>
<dbReference type="Gene3D" id="3.30.1490.80">
    <property type="match status" value="1"/>
</dbReference>
<feature type="binding site" evidence="11">
    <location>
        <position position="193"/>
    </location>
    <ligand>
        <name>Mg(2+)</name>
        <dbReference type="ChEBI" id="CHEBI:18420"/>
    </ligand>
</feature>
<keyword evidence="7 9" id="KW-0067">ATP-binding</keyword>
<dbReference type="GO" id="GO:0000287">
    <property type="term" value="F:magnesium ion binding"/>
    <property type="evidence" value="ECO:0007669"/>
    <property type="project" value="UniProtKB-UniRule"/>
</dbReference>
<dbReference type="InterPro" id="IPR005615">
    <property type="entry name" value="Glutathione_synthase"/>
</dbReference>
<feature type="binding site" evidence="10">
    <location>
        <position position="273"/>
    </location>
    <ligand>
        <name>substrate</name>
    </ligand>
</feature>
<feature type="binding site" evidence="10">
    <location>
        <position position="159"/>
    </location>
    <ligand>
        <name>substrate</name>
    </ligand>
</feature>
<dbReference type="Gene3D" id="1.10.1080.10">
    <property type="entry name" value="Glutathione Synthetase, Chain A, domain 3"/>
    <property type="match status" value="1"/>
</dbReference>
<accession>A0AAV0AW10</accession>
<evidence type="ECO:0000256" key="10">
    <source>
        <dbReference type="PIRSR" id="PIRSR001558-1"/>
    </source>
</evidence>
<comment type="caution">
    <text evidence="14">The sequence shown here is derived from an EMBL/GenBank/DDBJ whole genome shotgun (WGS) entry which is preliminary data.</text>
</comment>
<organism evidence="14 15">
    <name type="scientific">Phakopsora pachyrhizi</name>
    <name type="common">Asian soybean rust disease fungus</name>
    <dbReference type="NCBI Taxonomy" id="170000"/>
    <lineage>
        <taxon>Eukaryota</taxon>
        <taxon>Fungi</taxon>
        <taxon>Dikarya</taxon>
        <taxon>Basidiomycota</taxon>
        <taxon>Pucciniomycotina</taxon>
        <taxon>Pucciniomycetes</taxon>
        <taxon>Pucciniales</taxon>
        <taxon>Phakopsoraceae</taxon>
        <taxon>Phakopsora</taxon>
    </lineage>
</organism>
<keyword evidence="15" id="KW-1185">Reference proteome</keyword>
<feature type="binding site" evidence="11">
    <location>
        <position position="191"/>
    </location>
    <ligand>
        <name>Mg(2+)</name>
        <dbReference type="ChEBI" id="CHEBI:18420"/>
    </ligand>
</feature>
<dbReference type="InterPro" id="IPR014042">
    <property type="entry name" value="Glutathione_synthase_a-hlx"/>
</dbReference>
<dbReference type="GO" id="GO:0005524">
    <property type="term" value="F:ATP binding"/>
    <property type="evidence" value="ECO:0007669"/>
    <property type="project" value="UniProtKB-UniRule"/>
</dbReference>
<dbReference type="GO" id="GO:0043295">
    <property type="term" value="F:glutathione binding"/>
    <property type="evidence" value="ECO:0007669"/>
    <property type="project" value="UniProtKB-UniRule"/>
</dbReference>
<dbReference type="InterPro" id="IPR014709">
    <property type="entry name" value="Glutathione_synthase_C_euk"/>
</dbReference>
<comment type="similarity">
    <text evidence="2 9">Belongs to the eukaryotic GSH synthase family.</text>
</comment>
<evidence type="ECO:0000256" key="7">
    <source>
        <dbReference type="ARBA" id="ARBA00022840"/>
    </source>
</evidence>
<dbReference type="PANTHER" id="PTHR11130:SF0">
    <property type="entry name" value="GLUTATHIONE SYNTHETASE"/>
    <property type="match status" value="1"/>
</dbReference>
<feature type="binding site" evidence="12">
    <location>
        <begin position="267"/>
        <end position="269"/>
    </location>
    <ligand>
        <name>substrate</name>
    </ligand>
</feature>
<dbReference type="InterPro" id="IPR037013">
    <property type="entry name" value="GSH-S_sub-bd_sf"/>
</dbReference>
<feature type="binding site" evidence="10">
    <location>
        <position position="371"/>
    </location>
    <ligand>
        <name>ATP</name>
        <dbReference type="ChEBI" id="CHEBI:30616"/>
    </ligand>
</feature>
<dbReference type="Gene3D" id="3.40.50.1760">
    <property type="entry name" value="Glutathione synthase, substrate-binding domain superfamily, eukaryotic"/>
    <property type="match status" value="1"/>
</dbReference>
<dbReference type="EC" id="6.3.2.3" evidence="9"/>
<proteinExistence type="inferred from homology"/>
<dbReference type="InterPro" id="IPR014049">
    <property type="entry name" value="Glutathione_synthase_N_euk"/>
</dbReference>
<evidence type="ECO:0000256" key="8">
    <source>
        <dbReference type="ARBA" id="ARBA00022842"/>
    </source>
</evidence>
<dbReference type="Pfam" id="PF03917">
    <property type="entry name" value="GSH_synth_ATP"/>
    <property type="match status" value="1"/>
</dbReference>
<feature type="binding site" evidence="10">
    <location>
        <position position="448"/>
    </location>
    <ligand>
        <name>ATP</name>
        <dbReference type="ChEBI" id="CHEBI:30616"/>
    </ligand>
</feature>
<evidence type="ECO:0000313" key="15">
    <source>
        <dbReference type="Proteomes" id="UP001153365"/>
    </source>
</evidence>
<feature type="binding site" evidence="12">
    <location>
        <begin position="552"/>
        <end position="553"/>
    </location>
    <ligand>
        <name>substrate</name>
    </ligand>
</feature>
<feature type="binding site" evidence="10">
    <location>
        <position position="543"/>
    </location>
    <ligand>
        <name>ATP</name>
        <dbReference type="ChEBI" id="CHEBI:30616"/>
    </ligand>
</feature>
<feature type="binding site" evidence="10">
    <location>
        <position position="549"/>
    </location>
    <ligand>
        <name>ATP</name>
        <dbReference type="ChEBI" id="CHEBI:30616"/>
    </ligand>
</feature>
<keyword evidence="5 9" id="KW-0479">Metal-binding</keyword>
<comment type="cofactor">
    <cofactor evidence="9 11">
        <name>Mg(2+)</name>
        <dbReference type="ChEBI" id="CHEBI:18420"/>
    </cofactor>
    <text evidence="9 11">Binds 1 Mg(2+) ion per subunit.</text>
</comment>
<keyword evidence="6 9" id="KW-0547">Nucleotide-binding</keyword>
<reference evidence="14" key="1">
    <citation type="submission" date="2022-06" db="EMBL/GenBank/DDBJ databases">
        <authorList>
            <consortium name="SYNGENTA / RWTH Aachen University"/>
        </authorList>
    </citation>
    <scope>NUCLEOTIDE SEQUENCE</scope>
</reference>
<sequence>MLATGFLTSKSITNQPKNDYLRALDKNLSSTQLNELINSSSIFNLSNSLLILKNRKDQSSQNDGGENSLAVENIPFCLFPSPFTKESFLKAQRIQKIYNKLYVYISSRSDLIDLVIGKMVSDGNQDKFTGRLYEVWRMVQDEKRFKKDVGGAIGLGIFRSDYLLHCSDPDSNITEGRKGINGPGLEIKQVEFNTVSVSFAALATKVSGLHRFLTGLTSKYTVDQLPRPPNCATRNLCKGLEISHRAYRSTYSPEMPTVILMIVQPGERNVFDQTLLIYELDEMSSGPSDRNRMIRLPCDRILDQTRLDEDSMRLYYLIDGADRFEVSVIYYRSMYGPEDFMTEDRWLARYRLERSRSVKCPSLSVQLAGCKKFQQVLTDQNFVRDHLYLDRSGVMNEDEFEEIKSTWVDILDFDGGRSSLAYQLGTNHKSSTSYVLKPQREGGGNNVYGADIPARLNSLSDHDLKSYILMSLIRTPKGMKNYLIRPRDVGQRTPEPSEVISELGIYGVCVYRTNCVEGGVKLPALGGLEIIENLEAGHVVRTKDSGSDEGGVAIGISCLDSPLLL</sequence>
<evidence type="ECO:0000256" key="1">
    <source>
        <dbReference type="ARBA" id="ARBA00004965"/>
    </source>
</evidence>
<dbReference type="SUPFAM" id="SSF56059">
    <property type="entry name" value="Glutathione synthetase ATP-binding domain-like"/>
    <property type="match status" value="1"/>
</dbReference>
<comment type="pathway">
    <text evidence="1 9">Sulfur metabolism; glutathione biosynthesis; glutathione from L-cysteine and L-glutamate: step 2/2.</text>
</comment>
<dbReference type="PIRSF" id="PIRSF001558">
    <property type="entry name" value="GSHase"/>
    <property type="match status" value="1"/>
</dbReference>
<feature type="binding site" evidence="10">
    <location>
        <begin position="437"/>
        <end position="446"/>
    </location>
    <ligand>
        <name>ATP</name>
        <dbReference type="ChEBI" id="CHEBI:30616"/>
    </ligand>
</feature>
<protein>
    <recommendedName>
        <fullName evidence="9">Glutathione synthetase</fullName>
        <shortName evidence="9">GSH-S</shortName>
        <ecNumber evidence="9">6.3.2.3</ecNumber>
    </recommendedName>
</protein>
<keyword evidence="4 9" id="KW-0317">Glutathione biosynthesis</keyword>
<evidence type="ECO:0000256" key="6">
    <source>
        <dbReference type="ARBA" id="ARBA00022741"/>
    </source>
</evidence>
<evidence type="ECO:0000256" key="12">
    <source>
        <dbReference type="PIRSR" id="PIRSR001558-3"/>
    </source>
</evidence>
<comment type="catalytic activity">
    <reaction evidence="9">
        <text>gamma-L-glutamyl-L-cysteine + glycine + ATP = glutathione + ADP + phosphate + H(+)</text>
        <dbReference type="Rhea" id="RHEA:13557"/>
        <dbReference type="ChEBI" id="CHEBI:15378"/>
        <dbReference type="ChEBI" id="CHEBI:30616"/>
        <dbReference type="ChEBI" id="CHEBI:43474"/>
        <dbReference type="ChEBI" id="CHEBI:57305"/>
        <dbReference type="ChEBI" id="CHEBI:57925"/>
        <dbReference type="ChEBI" id="CHEBI:58173"/>
        <dbReference type="ChEBI" id="CHEBI:456216"/>
        <dbReference type="EC" id="6.3.2.3"/>
    </reaction>
</comment>
<evidence type="ECO:0000256" key="3">
    <source>
        <dbReference type="ARBA" id="ARBA00022598"/>
    </source>
</evidence>
<dbReference type="InterPro" id="IPR004887">
    <property type="entry name" value="GSH_synth_subst-bd"/>
</dbReference>
<dbReference type="Pfam" id="PF03199">
    <property type="entry name" value="GSH_synthase"/>
    <property type="match status" value="1"/>
</dbReference>
<dbReference type="NCBIfam" id="TIGR01986">
    <property type="entry name" value="glut_syn_euk"/>
    <property type="match status" value="1"/>
</dbReference>
<keyword evidence="8 9" id="KW-0460">Magnesium</keyword>
<dbReference type="EMBL" id="CALTRL010001963">
    <property type="protein sequence ID" value="CAH7674261.1"/>
    <property type="molecule type" value="Genomic_DNA"/>
</dbReference>
<evidence type="ECO:0000256" key="9">
    <source>
        <dbReference type="PIRNR" id="PIRNR001558"/>
    </source>
</evidence>
<feature type="binding site" evidence="12">
    <location>
        <begin position="195"/>
        <end position="198"/>
    </location>
    <ligand>
        <name>substrate</name>
    </ligand>
</feature>
<dbReference type="Proteomes" id="UP001153365">
    <property type="component" value="Unassembled WGS sequence"/>
</dbReference>
<evidence type="ECO:0000256" key="2">
    <source>
        <dbReference type="ARBA" id="ARBA00010385"/>
    </source>
</evidence>
<feature type="binding site" evidence="12">
    <location>
        <begin position="332"/>
        <end position="335"/>
    </location>
    <ligand>
        <name>substrate</name>
    </ligand>
</feature>
<dbReference type="PANTHER" id="PTHR11130">
    <property type="entry name" value="GLUTATHIONE SYNTHETASE"/>
    <property type="match status" value="1"/>
</dbReference>
<feature type="binding site" evidence="10">
    <location>
        <position position="541"/>
    </location>
    <ligand>
        <name>substrate</name>
    </ligand>
</feature>
<dbReference type="GO" id="GO:0005829">
    <property type="term" value="C:cytosol"/>
    <property type="evidence" value="ECO:0007669"/>
    <property type="project" value="TreeGrafter"/>
</dbReference>
<evidence type="ECO:0000259" key="13">
    <source>
        <dbReference type="Pfam" id="PF03199"/>
    </source>
</evidence>
<feature type="binding site" evidence="11">
    <location>
        <position position="441"/>
    </location>
    <ligand>
        <name>Mg(2+)</name>
        <dbReference type="ChEBI" id="CHEBI:18420"/>
    </ligand>
</feature>
<dbReference type="Gene3D" id="3.30.1490.50">
    <property type="match status" value="1"/>
</dbReference>
<feature type="binding site" evidence="10">
    <location>
        <position position="191"/>
    </location>
    <ligand>
        <name>ATP</name>
        <dbReference type="ChEBI" id="CHEBI:30616"/>
    </ligand>
</feature>
<dbReference type="Gene3D" id="3.30.470.20">
    <property type="entry name" value="ATP-grasp fold, B domain"/>
    <property type="match status" value="1"/>
</dbReference>
<name>A0AAV0AW10_PHAPC</name>
<evidence type="ECO:0000256" key="4">
    <source>
        <dbReference type="ARBA" id="ARBA00022684"/>
    </source>
</evidence>
<feature type="binding site" evidence="10">
    <location>
        <begin position="470"/>
        <end position="473"/>
    </location>
    <ligand>
        <name>ATP</name>
        <dbReference type="ChEBI" id="CHEBI:30616"/>
    </ligand>
</feature>
<gene>
    <name evidence="14" type="ORF">PPACK8108_LOCUS9175</name>
</gene>
<dbReference type="GO" id="GO:0004363">
    <property type="term" value="F:glutathione synthase activity"/>
    <property type="evidence" value="ECO:0007669"/>
    <property type="project" value="UniProtKB-UniRule"/>
</dbReference>
<dbReference type="AlphaFoldDB" id="A0AAV0AW10"/>
<evidence type="ECO:0000313" key="14">
    <source>
        <dbReference type="EMBL" id="CAH7674261.1"/>
    </source>
</evidence>
<feature type="binding site" evidence="10">
    <location>
        <position position="502"/>
    </location>
    <ligand>
        <name>ATP</name>
        <dbReference type="ChEBI" id="CHEBI:30616"/>
    </ligand>
</feature>
<dbReference type="InterPro" id="IPR016185">
    <property type="entry name" value="PreATP-grasp_dom_sf"/>
</dbReference>
<dbReference type="SUPFAM" id="SSF52440">
    <property type="entry name" value="PreATP-grasp domain"/>
    <property type="match status" value="1"/>
</dbReference>
<feature type="domain" description="Glutathione synthase substrate-binding" evidence="13">
    <location>
        <begin position="257"/>
        <end position="368"/>
    </location>
</feature>